<dbReference type="InterPro" id="IPR027408">
    <property type="entry name" value="PNPase/RNase_PH_dom_sf"/>
</dbReference>
<reference evidence="9 10" key="1">
    <citation type="journal article" date="2007" name="Proc. Natl. Acad. Sci. U.S.A.">
        <title>The tiny eukaryote Ostreococcus provides genomic insights into the paradox of plankton speciation.</title>
        <authorList>
            <person name="Palenik B."/>
            <person name="Grimwood J."/>
            <person name="Aerts A."/>
            <person name="Rouze P."/>
            <person name="Salamov A."/>
            <person name="Putnam N."/>
            <person name="Dupont C."/>
            <person name="Jorgensen R."/>
            <person name="Derelle E."/>
            <person name="Rombauts S."/>
            <person name="Zhou K."/>
            <person name="Otillar R."/>
            <person name="Merchant S.S."/>
            <person name="Podell S."/>
            <person name="Gaasterland T."/>
            <person name="Napoli C."/>
            <person name="Gendler K."/>
            <person name="Manuell A."/>
            <person name="Tai V."/>
            <person name="Vallon O."/>
            <person name="Piganeau G."/>
            <person name="Jancek S."/>
            <person name="Heijde M."/>
            <person name="Jabbari K."/>
            <person name="Bowler C."/>
            <person name="Lohr M."/>
            <person name="Robbens S."/>
            <person name="Werner G."/>
            <person name="Dubchak I."/>
            <person name="Pazour G.J."/>
            <person name="Ren Q."/>
            <person name="Paulsen I."/>
            <person name="Delwiche C."/>
            <person name="Schmutz J."/>
            <person name="Rokhsar D."/>
            <person name="Van de Peer Y."/>
            <person name="Moreau H."/>
            <person name="Grigoriev I.V."/>
        </authorList>
    </citation>
    <scope>NUCLEOTIDE SEQUENCE [LARGE SCALE GENOMIC DNA]</scope>
    <source>
        <strain evidence="9 10">CCE9901</strain>
    </source>
</reference>
<dbReference type="Pfam" id="PF03725">
    <property type="entry name" value="RNase_PH_C"/>
    <property type="match status" value="1"/>
</dbReference>
<feature type="domain" description="Exoribonuclease phosphorolytic" evidence="8">
    <location>
        <begin position="161"/>
        <end position="228"/>
    </location>
</feature>
<dbReference type="OMA" id="FMLESCK"/>
<feature type="non-terminal residue" evidence="9">
    <location>
        <position position="257"/>
    </location>
</feature>
<dbReference type="InterPro" id="IPR020568">
    <property type="entry name" value="Ribosomal_Su5_D2-typ_SF"/>
</dbReference>
<dbReference type="GO" id="GO:0035925">
    <property type="term" value="F:mRNA 3'-UTR AU-rich region binding"/>
    <property type="evidence" value="ECO:0007669"/>
    <property type="project" value="TreeGrafter"/>
</dbReference>
<dbReference type="EMBL" id="CP000588">
    <property type="protein sequence ID" value="ABO97496.1"/>
    <property type="molecule type" value="Genomic_DNA"/>
</dbReference>
<comment type="similarity">
    <text evidence="3">Belongs to the RNase PH family.</text>
</comment>
<evidence type="ECO:0000256" key="5">
    <source>
        <dbReference type="ARBA" id="ARBA00022884"/>
    </source>
</evidence>
<feature type="non-terminal residue" evidence="9">
    <location>
        <position position="1"/>
    </location>
</feature>
<protein>
    <submittedName>
        <fullName evidence="9">Uncharacterized protein</fullName>
    </submittedName>
</protein>
<feature type="domain" description="Exoribonuclease phosphorolytic" evidence="7">
    <location>
        <begin position="7"/>
        <end position="133"/>
    </location>
</feature>
<evidence type="ECO:0000256" key="4">
    <source>
        <dbReference type="ARBA" id="ARBA00022490"/>
    </source>
</evidence>
<dbReference type="SUPFAM" id="SSF55666">
    <property type="entry name" value="Ribonuclease PH domain 2-like"/>
    <property type="match status" value="1"/>
</dbReference>
<dbReference type="Proteomes" id="UP000001568">
    <property type="component" value="Chromosome 8"/>
</dbReference>
<dbReference type="GO" id="GO:0000177">
    <property type="term" value="C:cytoplasmic exosome (RNase complex)"/>
    <property type="evidence" value="ECO:0007669"/>
    <property type="project" value="TreeGrafter"/>
</dbReference>
<accession>A4S1T2</accession>
<keyword evidence="5" id="KW-0694">RNA-binding</keyword>
<dbReference type="GO" id="GO:0071035">
    <property type="term" value="P:nuclear polyadenylation-dependent rRNA catabolic process"/>
    <property type="evidence" value="ECO:0007669"/>
    <property type="project" value="TreeGrafter"/>
</dbReference>
<evidence type="ECO:0000313" key="9">
    <source>
        <dbReference type="EMBL" id="ABO97496.1"/>
    </source>
</evidence>
<dbReference type="InterPro" id="IPR015847">
    <property type="entry name" value="ExoRNase_PH_dom2"/>
</dbReference>
<dbReference type="STRING" id="436017.A4S1T2"/>
<gene>
    <name evidence="9" type="ORF">OSTLU_5981</name>
</gene>
<proteinExistence type="inferred from homology"/>
<dbReference type="HOGENOM" id="CLU_038194_0_0_1"/>
<dbReference type="InterPro" id="IPR036345">
    <property type="entry name" value="ExoRNase_PH_dom2_sf"/>
</dbReference>
<evidence type="ECO:0000259" key="8">
    <source>
        <dbReference type="Pfam" id="PF03725"/>
    </source>
</evidence>
<dbReference type="RefSeq" id="XP_001419203.1">
    <property type="nucleotide sequence ID" value="XM_001419166.1"/>
</dbReference>
<keyword evidence="4" id="KW-0963">Cytoplasm</keyword>
<organism evidence="9 10">
    <name type="scientific">Ostreococcus lucimarinus (strain CCE9901)</name>
    <dbReference type="NCBI Taxonomy" id="436017"/>
    <lineage>
        <taxon>Eukaryota</taxon>
        <taxon>Viridiplantae</taxon>
        <taxon>Chlorophyta</taxon>
        <taxon>Mamiellophyceae</taxon>
        <taxon>Mamiellales</taxon>
        <taxon>Bathycoccaceae</taxon>
        <taxon>Ostreococcus</taxon>
    </lineage>
</organism>
<dbReference type="GO" id="GO:0071028">
    <property type="term" value="P:nuclear mRNA surveillance"/>
    <property type="evidence" value="ECO:0007669"/>
    <property type="project" value="TreeGrafter"/>
</dbReference>
<evidence type="ECO:0000256" key="1">
    <source>
        <dbReference type="ARBA" id="ARBA00004123"/>
    </source>
</evidence>
<evidence type="ECO:0000256" key="3">
    <source>
        <dbReference type="ARBA" id="ARBA00006678"/>
    </source>
</evidence>
<dbReference type="GO" id="GO:0071038">
    <property type="term" value="P:TRAMP-dependent tRNA surveillance pathway"/>
    <property type="evidence" value="ECO:0007669"/>
    <property type="project" value="TreeGrafter"/>
</dbReference>
<dbReference type="SUPFAM" id="SSF54211">
    <property type="entry name" value="Ribosomal protein S5 domain 2-like"/>
    <property type="match status" value="1"/>
</dbReference>
<dbReference type="InterPro" id="IPR033100">
    <property type="entry name" value="Rrp45"/>
</dbReference>
<dbReference type="GO" id="GO:0000467">
    <property type="term" value="P:exonucleolytic trimming to generate mature 3'-end of 5.8S rRNA from tricistronic rRNA transcript (SSU-rRNA, 5.8S rRNA, LSU-rRNA)"/>
    <property type="evidence" value="ECO:0007669"/>
    <property type="project" value="TreeGrafter"/>
</dbReference>
<dbReference type="PANTHER" id="PTHR11097">
    <property type="entry name" value="EXOSOME COMPLEX EXONUCLEASE RIBOSOMAL RNA PROCESSING PROTEIN"/>
    <property type="match status" value="1"/>
</dbReference>
<dbReference type="GO" id="GO:0034473">
    <property type="term" value="P:U1 snRNA 3'-end processing"/>
    <property type="evidence" value="ECO:0007669"/>
    <property type="project" value="TreeGrafter"/>
</dbReference>
<keyword evidence="6" id="KW-0539">Nucleus</keyword>
<dbReference type="Gramene" id="ABO97496">
    <property type="protein sequence ID" value="ABO97496"/>
    <property type="gene ID" value="OSTLU_5981"/>
</dbReference>
<dbReference type="InterPro" id="IPR050590">
    <property type="entry name" value="Exosome_comp_Rrp42_subfam"/>
</dbReference>
<sequence length="257" mass="27413">IKLGPLEGVCVVRLGRTIACASTSAMLERPQSAGASSEGVLRVDCEFSSGACEGFAREGRANRETRQRAKDLGALLERGLKDARAVDVESLCVLAGKRVWVVTCAVTILAHDGNLAGAASLAACGSLMTYRRPECAVDPNTGTVTVHSADAREAIPLNMHHFPIASTYCFFDEVPGLAVADPTLEEEVTADASIVVVVNTHDEVCALSKTGNGVPSEDLKRCVRNASRTAREWTELLKEAAADFEADRLANKVRTHY</sequence>
<dbReference type="InterPro" id="IPR001247">
    <property type="entry name" value="ExoRNase_PH_dom1"/>
</dbReference>
<dbReference type="GO" id="GO:0034476">
    <property type="term" value="P:U5 snRNA 3'-end processing"/>
    <property type="evidence" value="ECO:0007669"/>
    <property type="project" value="TreeGrafter"/>
</dbReference>
<dbReference type="KEGG" id="olu:OSTLU_5981"/>
<evidence type="ECO:0000256" key="6">
    <source>
        <dbReference type="ARBA" id="ARBA00023242"/>
    </source>
</evidence>
<evidence type="ECO:0000256" key="2">
    <source>
        <dbReference type="ARBA" id="ARBA00004496"/>
    </source>
</evidence>
<dbReference type="GeneID" id="5003117"/>
<dbReference type="OrthoDB" id="10264038at2759"/>
<evidence type="ECO:0000313" key="10">
    <source>
        <dbReference type="Proteomes" id="UP000001568"/>
    </source>
</evidence>
<dbReference type="GO" id="GO:0000176">
    <property type="term" value="C:nuclear exosome (RNase complex)"/>
    <property type="evidence" value="ECO:0007669"/>
    <property type="project" value="TreeGrafter"/>
</dbReference>
<dbReference type="Pfam" id="PF01138">
    <property type="entry name" value="RNase_PH"/>
    <property type="match status" value="1"/>
</dbReference>
<keyword evidence="10" id="KW-1185">Reference proteome</keyword>
<dbReference type="CDD" id="cd11368">
    <property type="entry name" value="RNase_PH_RRP45"/>
    <property type="match status" value="1"/>
</dbReference>
<dbReference type="GO" id="GO:0034475">
    <property type="term" value="P:U4 snRNA 3'-end processing"/>
    <property type="evidence" value="ECO:0007669"/>
    <property type="project" value="TreeGrafter"/>
</dbReference>
<comment type="subcellular location">
    <subcellularLocation>
        <location evidence="2">Cytoplasm</location>
    </subcellularLocation>
    <subcellularLocation>
        <location evidence="1">Nucleus</location>
    </subcellularLocation>
</comment>
<dbReference type="eggNOG" id="KOG1614">
    <property type="taxonomic scope" value="Eukaryota"/>
</dbReference>
<dbReference type="GO" id="GO:0016075">
    <property type="term" value="P:rRNA catabolic process"/>
    <property type="evidence" value="ECO:0007669"/>
    <property type="project" value="TreeGrafter"/>
</dbReference>
<dbReference type="AlphaFoldDB" id="A4S1T2"/>
<name>A4S1T2_OSTLU</name>
<evidence type="ECO:0000259" key="7">
    <source>
        <dbReference type="Pfam" id="PF01138"/>
    </source>
</evidence>
<dbReference type="Gene3D" id="3.30.230.70">
    <property type="entry name" value="GHMP Kinase, N-terminal domain"/>
    <property type="match status" value="1"/>
</dbReference>
<dbReference type="PANTHER" id="PTHR11097:SF14">
    <property type="entry name" value="EXOSOME COMPLEX COMPONENT RRP45"/>
    <property type="match status" value="1"/>
</dbReference>